<dbReference type="UniPathway" id="UPA00034">
    <property type="reaction ID" value="UER00017"/>
</dbReference>
<feature type="active site" description="Proton donor/acceptor" evidence="12 14">
    <location>
        <position position="133"/>
    </location>
</feature>
<dbReference type="InterPro" id="IPR002220">
    <property type="entry name" value="DapA-like"/>
</dbReference>
<evidence type="ECO:0000256" key="9">
    <source>
        <dbReference type="ARBA" id="ARBA00023239"/>
    </source>
</evidence>
<evidence type="ECO:0000256" key="13">
    <source>
        <dbReference type="PIRNR" id="PIRNR001365"/>
    </source>
</evidence>
<comment type="caution">
    <text evidence="16">The sequence shown here is derived from an EMBL/GenBank/DDBJ whole genome shotgun (WGS) entry which is preliminary data.</text>
</comment>
<dbReference type="HAMAP" id="MF_00418">
    <property type="entry name" value="DapA"/>
    <property type="match status" value="1"/>
</dbReference>
<evidence type="ECO:0000256" key="12">
    <source>
        <dbReference type="HAMAP-Rule" id="MF_00418"/>
    </source>
</evidence>
<dbReference type="Pfam" id="PF00701">
    <property type="entry name" value="DHDPS"/>
    <property type="match status" value="1"/>
</dbReference>
<dbReference type="InterPro" id="IPR020624">
    <property type="entry name" value="Schiff_base-form_aldolases_CS"/>
</dbReference>
<evidence type="ECO:0000256" key="6">
    <source>
        <dbReference type="ARBA" id="ARBA00022605"/>
    </source>
</evidence>
<keyword evidence="6 12" id="KW-0028">Amino-acid biosynthesis</keyword>
<comment type="pathway">
    <text evidence="2 12">Amino-acid biosynthesis; L-lysine biosynthesis via DAP pathway; (S)-tetrahydrodipicolinate from L-aspartate: step 3/4.</text>
</comment>
<accession>A0A094IVV3</accession>
<sequence length="296" mass="31587">MLTGSIVALVTPFTEQGNVDYTALAELVDWHVAEGTDAIVAMGTTGESPTMSHDEHVMVVSAVCELAAGRIHVIAGNGSNATAEAVHLTERMANLPLAGFLNVNPYYNKPSQRGLIEHYRACCAASDLPQLLYNVPGRTGADLTPEQVAELAEIQHIVGIKEATGDVARVAELRKRCGNDFILLSGDDPTGCDFLLAGGQGVISVTANVVPGLMKQMVTAACRGETEQARALDAQMQDLHEAMFVQANPIPVKWALAQMGKIEANYRLPMTAPELPQQQHIEQTLKQAGLVSAEHA</sequence>
<dbReference type="PIRSF" id="PIRSF001365">
    <property type="entry name" value="DHDPS"/>
    <property type="match status" value="1"/>
</dbReference>
<name>A0A094IVV3_9GAMM</name>
<dbReference type="GO" id="GO:0019877">
    <property type="term" value="P:diaminopimelate biosynthetic process"/>
    <property type="evidence" value="ECO:0007669"/>
    <property type="project" value="UniProtKB-UniRule"/>
</dbReference>
<organism evidence="16 17">
    <name type="scientific">Pseudidiomarina atlantica</name>
    <dbReference type="NCBI Taxonomy" id="1517416"/>
    <lineage>
        <taxon>Bacteria</taxon>
        <taxon>Pseudomonadati</taxon>
        <taxon>Pseudomonadota</taxon>
        <taxon>Gammaproteobacteria</taxon>
        <taxon>Alteromonadales</taxon>
        <taxon>Idiomarinaceae</taxon>
        <taxon>Pseudidiomarina</taxon>
    </lineage>
</organism>
<dbReference type="AlphaFoldDB" id="A0A094IVV3"/>
<dbReference type="SUPFAM" id="SSF51569">
    <property type="entry name" value="Aldolase"/>
    <property type="match status" value="1"/>
</dbReference>
<dbReference type="eggNOG" id="COG0329">
    <property type="taxonomic scope" value="Bacteria"/>
</dbReference>
<dbReference type="CDD" id="cd00950">
    <property type="entry name" value="DHDPS"/>
    <property type="match status" value="1"/>
</dbReference>
<evidence type="ECO:0000313" key="17">
    <source>
        <dbReference type="Proteomes" id="UP000053718"/>
    </source>
</evidence>
<dbReference type="PRINTS" id="PR00146">
    <property type="entry name" value="DHPICSNTHASE"/>
</dbReference>
<keyword evidence="8 12" id="KW-0457">Lysine biosynthesis</keyword>
<feature type="active site" description="Schiff-base intermediate with substrate" evidence="12 14">
    <location>
        <position position="161"/>
    </location>
</feature>
<dbReference type="GO" id="GO:0009089">
    <property type="term" value="P:lysine biosynthetic process via diaminopimelate"/>
    <property type="evidence" value="ECO:0007669"/>
    <property type="project" value="UniProtKB-UniRule"/>
</dbReference>
<dbReference type="OrthoDB" id="9782828at2"/>
<dbReference type="PROSITE" id="PS00665">
    <property type="entry name" value="DHDPS_1"/>
    <property type="match status" value="1"/>
</dbReference>
<evidence type="ECO:0000256" key="1">
    <source>
        <dbReference type="ARBA" id="ARBA00003294"/>
    </source>
</evidence>
<proteinExistence type="inferred from homology"/>
<dbReference type="PROSITE" id="PS00666">
    <property type="entry name" value="DHDPS_2"/>
    <property type="match status" value="1"/>
</dbReference>
<dbReference type="PANTHER" id="PTHR12128">
    <property type="entry name" value="DIHYDRODIPICOLINATE SYNTHASE"/>
    <property type="match status" value="1"/>
</dbReference>
<evidence type="ECO:0000256" key="7">
    <source>
        <dbReference type="ARBA" id="ARBA00022915"/>
    </source>
</evidence>
<feature type="binding site" evidence="12 15">
    <location>
        <position position="203"/>
    </location>
    <ligand>
        <name>pyruvate</name>
        <dbReference type="ChEBI" id="CHEBI:15361"/>
    </ligand>
</feature>
<comment type="function">
    <text evidence="1 12">Catalyzes the condensation of (S)-aspartate-beta-semialdehyde [(S)-ASA] and pyruvate to 4-hydroxy-tetrahydrodipicolinate (HTPA).</text>
</comment>
<keyword evidence="10 12" id="KW-0704">Schiff base</keyword>
<dbReference type="STRING" id="1517416.IDAT_02430"/>
<comment type="catalytic activity">
    <reaction evidence="11 12">
        <text>L-aspartate 4-semialdehyde + pyruvate = (2S,4S)-4-hydroxy-2,3,4,5-tetrahydrodipicolinate + H2O + H(+)</text>
        <dbReference type="Rhea" id="RHEA:34171"/>
        <dbReference type="ChEBI" id="CHEBI:15361"/>
        <dbReference type="ChEBI" id="CHEBI:15377"/>
        <dbReference type="ChEBI" id="CHEBI:15378"/>
        <dbReference type="ChEBI" id="CHEBI:67139"/>
        <dbReference type="ChEBI" id="CHEBI:537519"/>
        <dbReference type="EC" id="4.3.3.7"/>
    </reaction>
</comment>
<evidence type="ECO:0000256" key="10">
    <source>
        <dbReference type="ARBA" id="ARBA00023270"/>
    </source>
</evidence>
<reference evidence="16 17" key="1">
    <citation type="submission" date="2014-06" db="EMBL/GenBank/DDBJ databases">
        <title>Draft genome sequence of Idiomarina sp. MCCC 1A10513.</title>
        <authorList>
            <person name="Du J."/>
            <person name="Lai Q."/>
            <person name="Shao Z."/>
        </authorList>
    </citation>
    <scope>NUCLEOTIDE SEQUENCE [LARGE SCALE GENOMIC DNA]</scope>
    <source>
        <strain evidence="16 17">MCCC 1A10513</strain>
    </source>
</reference>
<evidence type="ECO:0000256" key="5">
    <source>
        <dbReference type="ARBA" id="ARBA00022490"/>
    </source>
</evidence>
<evidence type="ECO:0000256" key="11">
    <source>
        <dbReference type="ARBA" id="ARBA00047836"/>
    </source>
</evidence>
<dbReference type="PANTHER" id="PTHR12128:SF66">
    <property type="entry name" value="4-HYDROXY-2-OXOGLUTARATE ALDOLASE, MITOCHONDRIAL"/>
    <property type="match status" value="1"/>
</dbReference>
<comment type="subunit">
    <text evidence="12">Homotetramer; dimer of dimers.</text>
</comment>
<protein>
    <recommendedName>
        <fullName evidence="4 12">4-hydroxy-tetrahydrodipicolinate synthase</fullName>
        <shortName evidence="12">HTPA synthase</shortName>
        <ecNumber evidence="4 12">4.3.3.7</ecNumber>
    </recommendedName>
</protein>
<keyword evidence="17" id="KW-1185">Reference proteome</keyword>
<keyword evidence="9 12" id="KW-0456">Lyase</keyword>
<evidence type="ECO:0000313" key="16">
    <source>
        <dbReference type="EMBL" id="KFZ29959.1"/>
    </source>
</evidence>
<evidence type="ECO:0000256" key="4">
    <source>
        <dbReference type="ARBA" id="ARBA00012086"/>
    </source>
</evidence>
<feature type="site" description="Part of a proton relay during catalysis" evidence="12">
    <location>
        <position position="44"/>
    </location>
</feature>
<dbReference type="InterPro" id="IPR005263">
    <property type="entry name" value="DapA"/>
</dbReference>
<dbReference type="Gene3D" id="3.20.20.70">
    <property type="entry name" value="Aldolase class I"/>
    <property type="match status" value="1"/>
</dbReference>
<evidence type="ECO:0000256" key="15">
    <source>
        <dbReference type="PIRSR" id="PIRSR001365-2"/>
    </source>
</evidence>
<feature type="binding site" evidence="12 15">
    <location>
        <position position="45"/>
    </location>
    <ligand>
        <name>pyruvate</name>
        <dbReference type="ChEBI" id="CHEBI:15361"/>
    </ligand>
</feature>
<dbReference type="SMART" id="SM01130">
    <property type="entry name" value="DHDPS"/>
    <property type="match status" value="1"/>
</dbReference>
<evidence type="ECO:0000256" key="14">
    <source>
        <dbReference type="PIRSR" id="PIRSR001365-1"/>
    </source>
</evidence>
<dbReference type="InterPro" id="IPR020625">
    <property type="entry name" value="Schiff_base-form_aldolases_AS"/>
</dbReference>
<evidence type="ECO:0000256" key="3">
    <source>
        <dbReference type="ARBA" id="ARBA00007592"/>
    </source>
</evidence>
<dbReference type="GO" id="GO:0005829">
    <property type="term" value="C:cytosol"/>
    <property type="evidence" value="ECO:0007669"/>
    <property type="project" value="TreeGrafter"/>
</dbReference>
<feature type="site" description="Part of a proton relay during catalysis" evidence="12">
    <location>
        <position position="107"/>
    </location>
</feature>
<comment type="similarity">
    <text evidence="3 12 13">Belongs to the DapA family.</text>
</comment>
<comment type="caution">
    <text evidence="12">Was originally thought to be a dihydrodipicolinate synthase (DHDPS), catalyzing the condensation of (S)-aspartate-beta-semialdehyde [(S)-ASA] and pyruvate to dihydrodipicolinate (DHDP). However, it was shown in E.coli that the product of the enzymatic reaction is not dihydrodipicolinate but in fact (4S)-4-hydroxy-2,3,4,5-tetrahydro-(2S)-dipicolinic acid (HTPA), and that the consecutive dehydration reaction leading to DHDP is not spontaneous but catalyzed by DapB.</text>
</comment>
<dbReference type="GO" id="GO:0008840">
    <property type="term" value="F:4-hydroxy-tetrahydrodipicolinate synthase activity"/>
    <property type="evidence" value="ECO:0007669"/>
    <property type="project" value="UniProtKB-UniRule"/>
</dbReference>
<comment type="subcellular location">
    <subcellularLocation>
        <location evidence="12">Cytoplasm</location>
    </subcellularLocation>
</comment>
<dbReference type="RefSeq" id="WP_034729956.1">
    <property type="nucleotide sequence ID" value="NZ_JPIN01000001.1"/>
</dbReference>
<dbReference type="Proteomes" id="UP000053718">
    <property type="component" value="Unassembled WGS sequence"/>
</dbReference>
<keyword evidence="5 12" id="KW-0963">Cytoplasm</keyword>
<dbReference type="InterPro" id="IPR013785">
    <property type="entry name" value="Aldolase_TIM"/>
</dbReference>
<evidence type="ECO:0000256" key="2">
    <source>
        <dbReference type="ARBA" id="ARBA00005120"/>
    </source>
</evidence>
<dbReference type="EC" id="4.3.3.7" evidence="4 12"/>
<gene>
    <name evidence="12" type="primary">dapA</name>
    <name evidence="16" type="ORF">IDAT_02430</name>
</gene>
<keyword evidence="7 12" id="KW-0220">Diaminopimelate biosynthesis</keyword>
<evidence type="ECO:0000256" key="8">
    <source>
        <dbReference type="ARBA" id="ARBA00023154"/>
    </source>
</evidence>
<dbReference type="EMBL" id="JPIN01000001">
    <property type="protein sequence ID" value="KFZ29959.1"/>
    <property type="molecule type" value="Genomic_DNA"/>
</dbReference>
<dbReference type="NCBIfam" id="TIGR00674">
    <property type="entry name" value="dapA"/>
    <property type="match status" value="1"/>
</dbReference>